<evidence type="ECO:0000313" key="3">
    <source>
        <dbReference type="Proteomes" id="UP000431533"/>
    </source>
</evidence>
<protein>
    <recommendedName>
        <fullName evidence="4">Zinc knuckle domain-containing protein</fullName>
    </recommendedName>
</protein>
<dbReference type="EMBL" id="QGMH01000010">
    <property type="protein sequence ID" value="TVY30118.1"/>
    <property type="molecule type" value="Genomic_DNA"/>
</dbReference>
<feature type="compositionally biased region" description="Polar residues" evidence="1">
    <location>
        <begin position="240"/>
        <end position="249"/>
    </location>
</feature>
<proteinExistence type="predicted"/>
<feature type="region of interest" description="Disordered" evidence="1">
    <location>
        <begin position="156"/>
        <end position="300"/>
    </location>
</feature>
<feature type="compositionally biased region" description="Basic and acidic residues" evidence="1">
    <location>
        <begin position="200"/>
        <end position="210"/>
    </location>
</feature>
<organism evidence="2 3">
    <name type="scientific">Lachnellula hyalina</name>
    <dbReference type="NCBI Taxonomy" id="1316788"/>
    <lineage>
        <taxon>Eukaryota</taxon>
        <taxon>Fungi</taxon>
        <taxon>Dikarya</taxon>
        <taxon>Ascomycota</taxon>
        <taxon>Pezizomycotina</taxon>
        <taxon>Leotiomycetes</taxon>
        <taxon>Helotiales</taxon>
        <taxon>Lachnaceae</taxon>
        <taxon>Lachnellula</taxon>
    </lineage>
</organism>
<reference evidence="2 3" key="1">
    <citation type="submission" date="2018-05" db="EMBL/GenBank/DDBJ databases">
        <title>Genome sequencing and assembly of the regulated plant pathogen Lachnellula willkommii and related sister species for the development of diagnostic species identification markers.</title>
        <authorList>
            <person name="Giroux E."/>
            <person name="Bilodeau G."/>
        </authorList>
    </citation>
    <scope>NUCLEOTIDE SEQUENCE [LARGE SCALE GENOMIC DNA]</scope>
    <source>
        <strain evidence="2 3">CBS 185.66</strain>
    </source>
</reference>
<evidence type="ECO:0000256" key="1">
    <source>
        <dbReference type="SAM" id="MobiDB-lite"/>
    </source>
</evidence>
<feature type="compositionally biased region" description="Acidic residues" evidence="1">
    <location>
        <begin position="165"/>
        <end position="192"/>
    </location>
</feature>
<gene>
    <name evidence="2" type="ORF">LHYA1_G001144</name>
</gene>
<dbReference type="RefSeq" id="XP_031008904.1">
    <property type="nucleotide sequence ID" value="XM_031146130.1"/>
</dbReference>
<dbReference type="Pfam" id="PF10175">
    <property type="entry name" value="MPP6"/>
    <property type="match status" value="1"/>
</dbReference>
<dbReference type="Proteomes" id="UP000431533">
    <property type="component" value="Unassembled WGS sequence"/>
</dbReference>
<name>A0A8H8U4E7_9HELO</name>
<accession>A0A8H8U4E7</accession>
<dbReference type="AlphaFoldDB" id="A0A8H8U4E7"/>
<evidence type="ECO:0008006" key="4">
    <source>
        <dbReference type="Google" id="ProtNLM"/>
    </source>
</evidence>
<evidence type="ECO:0000313" key="2">
    <source>
        <dbReference type="EMBL" id="TVY30118.1"/>
    </source>
</evidence>
<dbReference type="GeneID" id="41981342"/>
<feature type="region of interest" description="Disordered" evidence="1">
    <location>
        <begin position="1"/>
        <end position="63"/>
    </location>
</feature>
<feature type="compositionally biased region" description="Basic residues" evidence="1">
    <location>
        <begin position="211"/>
        <end position="221"/>
    </location>
</feature>
<keyword evidence="3" id="KW-1185">Reference proteome</keyword>
<comment type="caution">
    <text evidence="2">The sequence shown here is derived from an EMBL/GenBank/DDBJ whole genome shotgun (WGS) entry which is preliminary data.</text>
</comment>
<feature type="compositionally biased region" description="Low complexity" evidence="1">
    <location>
        <begin position="1"/>
        <end position="15"/>
    </location>
</feature>
<dbReference type="OrthoDB" id="427960at2759"/>
<sequence length="300" mass="32877">MSATSTPGSASAPKSMSSRLLTMKFMQRAAASPPSSPSTPDEPPTKRRKKGTDSSPSKFDVDALADQRAIQKALADEEVKRQAALDRQAVEAGDTRWVLSFEDQKQRAASPALALWVVPTGYANLDSLPSLQVRSMEEEHEDKPIVVGRRSYGKFNKVLEKQQDPEAEDSSESDSGEEEDESNSGGESDDDDPSKGYYNDSRETEAIDRLKKQRKAQKHKEKAALLKQGKDRKKKEVNLNGLTSLSGKATPQKGPCHQCGGPHFKRECPELSSGDGSRFKGKRGFQGGDEGPPRKTMRAR</sequence>